<dbReference type="AlphaFoldDB" id="A0A382C519"/>
<reference evidence="1" key="1">
    <citation type="submission" date="2018-05" db="EMBL/GenBank/DDBJ databases">
        <authorList>
            <person name="Lanie J.A."/>
            <person name="Ng W.-L."/>
            <person name="Kazmierczak K.M."/>
            <person name="Andrzejewski T.M."/>
            <person name="Davidsen T.M."/>
            <person name="Wayne K.J."/>
            <person name="Tettelin H."/>
            <person name="Glass J.I."/>
            <person name="Rusch D."/>
            <person name="Podicherti R."/>
            <person name="Tsui H.-C.T."/>
            <person name="Winkler M.E."/>
        </authorList>
    </citation>
    <scope>NUCLEOTIDE SEQUENCE</scope>
</reference>
<organism evidence="1">
    <name type="scientific">marine metagenome</name>
    <dbReference type="NCBI Taxonomy" id="408172"/>
    <lineage>
        <taxon>unclassified sequences</taxon>
        <taxon>metagenomes</taxon>
        <taxon>ecological metagenomes</taxon>
    </lineage>
</organism>
<evidence type="ECO:0000313" key="1">
    <source>
        <dbReference type="EMBL" id="SVB21140.1"/>
    </source>
</evidence>
<name>A0A382C519_9ZZZZ</name>
<feature type="non-terminal residue" evidence="1">
    <location>
        <position position="102"/>
    </location>
</feature>
<sequence>MTVFLFCQLLLAVQEPEVVVLSIKVGSSIDAAENILMGLFPDIKGFESAQFYKISDNRYMAKIVFMDRSRRRLKKRHYSWKQFQRLKYLAGSHPEITDEQRE</sequence>
<protein>
    <submittedName>
        <fullName evidence="1">Uncharacterized protein</fullName>
    </submittedName>
</protein>
<proteinExistence type="predicted"/>
<accession>A0A382C519</accession>
<gene>
    <name evidence="1" type="ORF">METZ01_LOCUS173994</name>
</gene>
<dbReference type="EMBL" id="UINC01032834">
    <property type="protein sequence ID" value="SVB21140.1"/>
    <property type="molecule type" value="Genomic_DNA"/>
</dbReference>